<dbReference type="Gene3D" id="1.25.40.20">
    <property type="entry name" value="Ankyrin repeat-containing domain"/>
    <property type="match status" value="1"/>
</dbReference>
<organism evidence="4 5">
    <name type="scientific">Dactylonectria macrodidyma</name>
    <dbReference type="NCBI Taxonomy" id="307937"/>
    <lineage>
        <taxon>Eukaryota</taxon>
        <taxon>Fungi</taxon>
        <taxon>Dikarya</taxon>
        <taxon>Ascomycota</taxon>
        <taxon>Pezizomycotina</taxon>
        <taxon>Sordariomycetes</taxon>
        <taxon>Hypocreomycetidae</taxon>
        <taxon>Hypocreales</taxon>
        <taxon>Nectriaceae</taxon>
        <taxon>Dactylonectria</taxon>
    </lineage>
</organism>
<dbReference type="Pfam" id="PF23397">
    <property type="entry name" value="DUF7104"/>
    <property type="match status" value="8"/>
</dbReference>
<dbReference type="SUPFAM" id="SSF48403">
    <property type="entry name" value="Ankyrin repeat"/>
    <property type="match status" value="1"/>
</dbReference>
<feature type="repeat" description="ANK" evidence="2">
    <location>
        <begin position="943"/>
        <end position="976"/>
    </location>
</feature>
<dbReference type="InterPro" id="IPR056884">
    <property type="entry name" value="NPHP3-like_N"/>
</dbReference>
<dbReference type="InterPro" id="IPR055530">
    <property type="entry name" value="DUF7104"/>
</dbReference>
<dbReference type="EMBL" id="JAGMUV010000004">
    <property type="protein sequence ID" value="KAH7161129.1"/>
    <property type="molecule type" value="Genomic_DNA"/>
</dbReference>
<reference evidence="4" key="1">
    <citation type="journal article" date="2021" name="Nat. Commun.">
        <title>Genetic determinants of endophytism in the Arabidopsis root mycobiome.</title>
        <authorList>
            <person name="Mesny F."/>
            <person name="Miyauchi S."/>
            <person name="Thiergart T."/>
            <person name="Pickel B."/>
            <person name="Atanasova L."/>
            <person name="Karlsson M."/>
            <person name="Huettel B."/>
            <person name="Barry K.W."/>
            <person name="Haridas S."/>
            <person name="Chen C."/>
            <person name="Bauer D."/>
            <person name="Andreopoulos W."/>
            <person name="Pangilinan J."/>
            <person name="LaButti K."/>
            <person name="Riley R."/>
            <person name="Lipzen A."/>
            <person name="Clum A."/>
            <person name="Drula E."/>
            <person name="Henrissat B."/>
            <person name="Kohler A."/>
            <person name="Grigoriev I.V."/>
            <person name="Martin F.M."/>
            <person name="Hacquard S."/>
        </authorList>
    </citation>
    <scope>NUCLEOTIDE SEQUENCE</scope>
    <source>
        <strain evidence="4">MPI-CAGE-AT-0147</strain>
    </source>
</reference>
<dbReference type="InterPro" id="IPR000073">
    <property type="entry name" value="AB_hydrolase_1"/>
</dbReference>
<keyword evidence="5" id="KW-1185">Reference proteome</keyword>
<keyword evidence="2" id="KW-0040">ANK repeat</keyword>
<dbReference type="Gene3D" id="3.40.50.1820">
    <property type="entry name" value="alpha/beta hydrolase"/>
    <property type="match status" value="1"/>
</dbReference>
<dbReference type="Gene3D" id="1.20.5.340">
    <property type="match status" value="1"/>
</dbReference>
<dbReference type="PROSITE" id="PS50837">
    <property type="entry name" value="NACHT"/>
    <property type="match status" value="1"/>
</dbReference>
<gene>
    <name evidence="4" type="ORF">EDB81DRAFT_943854</name>
</gene>
<evidence type="ECO:0000313" key="4">
    <source>
        <dbReference type="EMBL" id="KAH7161129.1"/>
    </source>
</evidence>
<dbReference type="InterPro" id="IPR029058">
    <property type="entry name" value="AB_hydrolase_fold"/>
</dbReference>
<keyword evidence="1" id="KW-0677">Repeat</keyword>
<comment type="caution">
    <text evidence="4">The sequence shown here is derived from an EMBL/GenBank/DDBJ whole genome shotgun (WGS) entry which is preliminary data.</text>
</comment>
<dbReference type="Pfam" id="PF24883">
    <property type="entry name" value="NPHP3_N"/>
    <property type="match status" value="1"/>
</dbReference>
<evidence type="ECO:0000313" key="5">
    <source>
        <dbReference type="Proteomes" id="UP000738349"/>
    </source>
</evidence>
<dbReference type="Pfam" id="PF12697">
    <property type="entry name" value="Abhydrolase_6"/>
    <property type="match status" value="1"/>
</dbReference>
<dbReference type="InterPro" id="IPR027417">
    <property type="entry name" value="P-loop_NTPase"/>
</dbReference>
<protein>
    <recommendedName>
        <fullName evidence="3">NACHT domain-containing protein</fullName>
    </recommendedName>
</protein>
<dbReference type="SUPFAM" id="SSF53474">
    <property type="entry name" value="alpha/beta-Hydrolases"/>
    <property type="match status" value="1"/>
</dbReference>
<dbReference type="Proteomes" id="UP000738349">
    <property type="component" value="Unassembled WGS sequence"/>
</dbReference>
<dbReference type="PROSITE" id="PS50088">
    <property type="entry name" value="ANK_REPEAT"/>
    <property type="match status" value="1"/>
</dbReference>
<evidence type="ECO:0000256" key="2">
    <source>
        <dbReference type="PROSITE-ProRule" id="PRU00023"/>
    </source>
</evidence>
<dbReference type="InterPro" id="IPR002110">
    <property type="entry name" value="Ankyrin_rpt"/>
</dbReference>
<dbReference type="SMART" id="SM00248">
    <property type="entry name" value="ANK"/>
    <property type="match status" value="2"/>
</dbReference>
<proteinExistence type="predicted"/>
<dbReference type="PANTHER" id="PTHR10039">
    <property type="entry name" value="AMELOGENIN"/>
    <property type="match status" value="1"/>
</dbReference>
<dbReference type="OrthoDB" id="4870797at2759"/>
<sequence length="1281" mass="143076">MESVILGSVIANCVPNFPSRSLGLRGCIKTTNIGFRAGIGAEIKFLQILGRDRLASHPVVPEKGATCQEKSFIIKPNRSTTCYLPRAIMALRNRQPLEVVYESSDSVEVDIIAVHGLGANVDWSWTWRDKTDKTDPPHLVNWQKDPGMLPAIVPKSRIILYNYDSRWHANAPRTRLQLCGEDFARAVHAFRRTSPHRPIVFVGHSLGGNVIQHGLLYANSENEFRNITTSVAGVVFLGSPLRGTKLHFLPQLLTTIMSPAGSHGGVIEELAYDNPGLRDKLHDFCRMLNTLSIPASCFFELYESDYGRRKQKMFSGIIKGIVVDETSACIPGHNRISLQADHFDMNKFSDPKNRSFLSVSDEIRKMSKNAQDIIERRAQPHPIITDRRNVLTRNSKARDCLRALFLTDPFEDMKAMKRKKGRRATGTCEWILGSESLTAWLSGKCAPSPKTIPTNVLWLYGNPGTGKTTMSIFLAEELPRIFSATDQKTLAYFFCDSSYDTRKTTTGVIRGLLLQLLQQHPSLLRHVSPKFDERGVKVFDSFDAIWEMLMKVTSDKATGRKYCIIDALDECEPSSQEILLSQLQETFSPNSTTDHDSNLSILITSRPYPEIREFLNVYSNQDLSGFEESKQDIDKFIGEKVAHLKEKKKYTIKVAHQVAQILREKSENTFLWIGLACEELSLRGFASKDAVKRLQALPRGLHSLYKNLLDTAIELGTDNGATIKDLLGFIVVALRPLTVLELGAACGLYQDESEEERVQFTMEEIESCRLMVVVQDDTVLFLHQSVKDFLIRPSGSDGQRLVHELQAHATLATRCIDYLIEITPNAPLPSWKQLEHVEFLLYASNFWPEHARMAESQFLIKDSQAEFFNVVSASREAWLAFLRVKRASFSRRNGAIPKSFSVFHVAARWGIAQMVDHALDSKSKQGAFAQEAEFVDSSFVNSWGQTPLEEAAYSGHVNVMRCLLDRAGADMSVPESVVSAAARNLKNGHEVLDLLLELKGDQIITEGVAIAAAKNERIGDLIVAVLPDRMADKIITEGVAIAAIKNLRKGNQILTFLLDRKGNQAITEKVAIAAAENCTSDRMMALLLDRKGNQIISEEVAVAAAKNNSLGDRILALLLDRKGNQIITEKVTIAAAKNRRKGYQMMTLLLGRIGNQIITEGVAIAAIGNSPRSRQIMTLLLDLEGDQITITEKLLIAVASNGRAEEIMTLLLDRKGDQITITQEVTKAVASNRWRGVEIMTLLLYRKGHQMRRVDVFDAIKGLSWRDRVMGLLDEILPVTE</sequence>
<dbReference type="InterPro" id="IPR007111">
    <property type="entry name" value="NACHT_NTPase"/>
</dbReference>
<dbReference type="SUPFAM" id="SSF52540">
    <property type="entry name" value="P-loop containing nucleoside triphosphate hydrolases"/>
    <property type="match status" value="1"/>
</dbReference>
<dbReference type="InterPro" id="IPR036770">
    <property type="entry name" value="Ankyrin_rpt-contain_sf"/>
</dbReference>
<accession>A0A9P9FGM3</accession>
<evidence type="ECO:0000256" key="1">
    <source>
        <dbReference type="ARBA" id="ARBA00022737"/>
    </source>
</evidence>
<dbReference type="Gene3D" id="3.40.50.300">
    <property type="entry name" value="P-loop containing nucleotide triphosphate hydrolases"/>
    <property type="match status" value="1"/>
</dbReference>
<feature type="domain" description="NACHT" evidence="3">
    <location>
        <begin position="455"/>
        <end position="607"/>
    </location>
</feature>
<dbReference type="PANTHER" id="PTHR10039:SF14">
    <property type="entry name" value="NACHT DOMAIN-CONTAINING PROTEIN"/>
    <property type="match status" value="1"/>
</dbReference>
<evidence type="ECO:0000259" key="3">
    <source>
        <dbReference type="PROSITE" id="PS50837"/>
    </source>
</evidence>
<name>A0A9P9FGM3_9HYPO</name>